<gene>
    <name evidence="2" type="ORF">NDU88_003742</name>
</gene>
<protein>
    <submittedName>
        <fullName evidence="2">Uncharacterized protein</fullName>
    </submittedName>
</protein>
<reference evidence="2" key="1">
    <citation type="journal article" date="2022" name="bioRxiv">
        <title>Sequencing and chromosome-scale assembly of the giantPleurodeles waltlgenome.</title>
        <authorList>
            <person name="Brown T."/>
            <person name="Elewa A."/>
            <person name="Iarovenko S."/>
            <person name="Subramanian E."/>
            <person name="Araus A.J."/>
            <person name="Petzold A."/>
            <person name="Susuki M."/>
            <person name="Suzuki K.-i.T."/>
            <person name="Hayashi T."/>
            <person name="Toyoda A."/>
            <person name="Oliveira C."/>
            <person name="Osipova E."/>
            <person name="Leigh N.D."/>
            <person name="Simon A."/>
            <person name="Yun M.H."/>
        </authorList>
    </citation>
    <scope>NUCLEOTIDE SEQUENCE</scope>
    <source>
        <strain evidence="2">20211129_DDA</strain>
        <tissue evidence="2">Liver</tissue>
    </source>
</reference>
<feature type="compositionally biased region" description="Polar residues" evidence="1">
    <location>
        <begin position="1"/>
        <end position="19"/>
    </location>
</feature>
<evidence type="ECO:0000256" key="1">
    <source>
        <dbReference type="SAM" id="MobiDB-lite"/>
    </source>
</evidence>
<feature type="region of interest" description="Disordered" evidence="1">
    <location>
        <begin position="1"/>
        <end position="33"/>
    </location>
</feature>
<feature type="region of interest" description="Disordered" evidence="1">
    <location>
        <begin position="97"/>
        <end position="167"/>
    </location>
</feature>
<keyword evidence="3" id="KW-1185">Reference proteome</keyword>
<organism evidence="2 3">
    <name type="scientific">Pleurodeles waltl</name>
    <name type="common">Iberian ribbed newt</name>
    <dbReference type="NCBI Taxonomy" id="8319"/>
    <lineage>
        <taxon>Eukaryota</taxon>
        <taxon>Metazoa</taxon>
        <taxon>Chordata</taxon>
        <taxon>Craniata</taxon>
        <taxon>Vertebrata</taxon>
        <taxon>Euteleostomi</taxon>
        <taxon>Amphibia</taxon>
        <taxon>Batrachia</taxon>
        <taxon>Caudata</taxon>
        <taxon>Salamandroidea</taxon>
        <taxon>Salamandridae</taxon>
        <taxon>Pleurodelinae</taxon>
        <taxon>Pleurodeles</taxon>
    </lineage>
</organism>
<feature type="compositionally biased region" description="Low complexity" evidence="1">
    <location>
        <begin position="97"/>
        <end position="107"/>
    </location>
</feature>
<dbReference type="AlphaFoldDB" id="A0AAV7V2N1"/>
<proteinExistence type="predicted"/>
<evidence type="ECO:0000313" key="2">
    <source>
        <dbReference type="EMBL" id="KAJ1194454.1"/>
    </source>
</evidence>
<sequence length="167" mass="16475">MVLGGQTQAPRQGVAQSHVPTRPLSAGLSQDPAGSAHLLSRTVLGRLRGPLAPTLPRCALPARLAQPGCPVGSARARCLEAAAAGCPRASLSGALLASAAAGPPRSRTALQPGKRHPGSAPPSPGPPSAQHGGGGEPLRAGRERRGSAPRTHPAGPGATRAPKAADA</sequence>
<dbReference type="Proteomes" id="UP001066276">
    <property type="component" value="Chromosome 2_2"/>
</dbReference>
<accession>A0AAV7V2N1</accession>
<comment type="caution">
    <text evidence="2">The sequence shown here is derived from an EMBL/GenBank/DDBJ whole genome shotgun (WGS) entry which is preliminary data.</text>
</comment>
<dbReference type="EMBL" id="JANPWB010000004">
    <property type="protein sequence ID" value="KAJ1194454.1"/>
    <property type="molecule type" value="Genomic_DNA"/>
</dbReference>
<evidence type="ECO:0000313" key="3">
    <source>
        <dbReference type="Proteomes" id="UP001066276"/>
    </source>
</evidence>
<name>A0AAV7V2N1_PLEWA</name>